<feature type="transmembrane region" description="Helical" evidence="5">
    <location>
        <begin position="35"/>
        <end position="59"/>
    </location>
</feature>
<dbReference type="PANTHER" id="PTHR32322">
    <property type="entry name" value="INNER MEMBRANE TRANSPORTER"/>
    <property type="match status" value="1"/>
</dbReference>
<dbReference type="PANTHER" id="PTHR32322:SF2">
    <property type="entry name" value="EAMA DOMAIN-CONTAINING PROTEIN"/>
    <property type="match status" value="1"/>
</dbReference>
<keyword evidence="2 5" id="KW-0812">Transmembrane</keyword>
<feature type="domain" description="EamA" evidence="6">
    <location>
        <begin position="158"/>
        <end position="293"/>
    </location>
</feature>
<feature type="transmembrane region" description="Helical" evidence="5">
    <location>
        <begin position="280"/>
        <end position="306"/>
    </location>
</feature>
<feature type="transmembrane region" description="Helical" evidence="5">
    <location>
        <begin position="126"/>
        <end position="144"/>
    </location>
</feature>
<protein>
    <submittedName>
        <fullName evidence="7">EamA family transporter</fullName>
    </submittedName>
</protein>
<evidence type="ECO:0000256" key="1">
    <source>
        <dbReference type="ARBA" id="ARBA00004141"/>
    </source>
</evidence>
<feature type="transmembrane region" description="Helical" evidence="5">
    <location>
        <begin position="247"/>
        <end position="268"/>
    </location>
</feature>
<keyword evidence="8" id="KW-1185">Reference proteome</keyword>
<dbReference type="RefSeq" id="WP_279527285.1">
    <property type="nucleotide sequence ID" value="NZ_CP122312.1"/>
</dbReference>
<evidence type="ECO:0000313" key="7">
    <source>
        <dbReference type="EMBL" id="MFC7200505.1"/>
    </source>
</evidence>
<evidence type="ECO:0000259" key="6">
    <source>
        <dbReference type="Pfam" id="PF00892"/>
    </source>
</evidence>
<sequence>MSELTVYLLALLPAVLWGLSPVFSKRGMAAGGSALQASLVVVVVDSLLFWAALVALQGVDLFANLTLPAVATFAVAGVVGTSLGRLATFVGVHRVGASVNSAGISTRPLFATLLAVGWLGETVSPGMVLGIVVLIVGLVVLALAKGGDIGGWRPRDLLFPLAAAFAFGLGNVLRKFGLDTYDATVLEAVALNETAALVALGAFLVARRGTDVLAAPRETYGYFAVSGTLTAFALASLFAALELGRVAVVDPLAATAPLFTTLFSAVFLRDLEVVTRGVVAGALLVVVGVGMVTAFSTEAFALTALVGT</sequence>
<dbReference type="AlphaFoldDB" id="A0ABD5Z5R6"/>
<evidence type="ECO:0000256" key="3">
    <source>
        <dbReference type="ARBA" id="ARBA00022989"/>
    </source>
</evidence>
<feature type="transmembrane region" description="Helical" evidence="5">
    <location>
        <begin position="185"/>
        <end position="207"/>
    </location>
</feature>
<dbReference type="GO" id="GO:0016020">
    <property type="term" value="C:membrane"/>
    <property type="evidence" value="ECO:0007669"/>
    <property type="project" value="UniProtKB-SubCell"/>
</dbReference>
<keyword evidence="3 5" id="KW-1133">Transmembrane helix</keyword>
<feature type="transmembrane region" description="Helical" evidence="5">
    <location>
        <begin position="65"/>
        <end position="87"/>
    </location>
</feature>
<dbReference type="EMBL" id="JBHTAR010000011">
    <property type="protein sequence ID" value="MFC7200505.1"/>
    <property type="molecule type" value="Genomic_DNA"/>
</dbReference>
<evidence type="ECO:0000256" key="4">
    <source>
        <dbReference type="ARBA" id="ARBA00023136"/>
    </source>
</evidence>
<comment type="subcellular location">
    <subcellularLocation>
        <location evidence="1">Membrane</location>
        <topology evidence="1">Multi-pass membrane protein</topology>
    </subcellularLocation>
</comment>
<evidence type="ECO:0000313" key="8">
    <source>
        <dbReference type="Proteomes" id="UP001596447"/>
    </source>
</evidence>
<feature type="transmembrane region" description="Helical" evidence="5">
    <location>
        <begin position="156"/>
        <end position="173"/>
    </location>
</feature>
<dbReference type="InterPro" id="IPR050638">
    <property type="entry name" value="AA-Vitamin_Transporters"/>
</dbReference>
<name>A0ABD5Z5R6_9EURY</name>
<organism evidence="7 8">
    <name type="scientific">Halospeciosus flavus</name>
    <dbReference type="NCBI Taxonomy" id="3032283"/>
    <lineage>
        <taxon>Archaea</taxon>
        <taxon>Methanobacteriati</taxon>
        <taxon>Methanobacteriota</taxon>
        <taxon>Stenosarchaea group</taxon>
        <taxon>Halobacteria</taxon>
        <taxon>Halobacteriales</taxon>
        <taxon>Halobacteriaceae</taxon>
        <taxon>Halospeciosus</taxon>
    </lineage>
</organism>
<feature type="transmembrane region" description="Helical" evidence="5">
    <location>
        <begin position="219"/>
        <end position="241"/>
    </location>
</feature>
<dbReference type="InterPro" id="IPR000620">
    <property type="entry name" value="EamA_dom"/>
</dbReference>
<dbReference type="InterPro" id="IPR037185">
    <property type="entry name" value="EmrE-like"/>
</dbReference>
<reference evidence="7 8" key="1">
    <citation type="journal article" date="2019" name="Int. J. Syst. Evol. Microbiol.">
        <title>The Global Catalogue of Microorganisms (GCM) 10K type strain sequencing project: providing services to taxonomists for standard genome sequencing and annotation.</title>
        <authorList>
            <consortium name="The Broad Institute Genomics Platform"/>
            <consortium name="The Broad Institute Genome Sequencing Center for Infectious Disease"/>
            <person name="Wu L."/>
            <person name="Ma J."/>
        </authorList>
    </citation>
    <scope>NUCLEOTIDE SEQUENCE [LARGE SCALE GENOMIC DNA]</scope>
    <source>
        <strain evidence="7 8">XZGYJ-43</strain>
    </source>
</reference>
<evidence type="ECO:0000256" key="2">
    <source>
        <dbReference type="ARBA" id="ARBA00022692"/>
    </source>
</evidence>
<comment type="caution">
    <text evidence="7">The sequence shown here is derived from an EMBL/GenBank/DDBJ whole genome shotgun (WGS) entry which is preliminary data.</text>
</comment>
<dbReference type="SUPFAM" id="SSF103481">
    <property type="entry name" value="Multidrug resistance efflux transporter EmrE"/>
    <property type="match status" value="2"/>
</dbReference>
<proteinExistence type="predicted"/>
<feature type="transmembrane region" description="Helical" evidence="5">
    <location>
        <begin position="6"/>
        <end position="23"/>
    </location>
</feature>
<dbReference type="Pfam" id="PF00892">
    <property type="entry name" value="EamA"/>
    <property type="match status" value="2"/>
</dbReference>
<keyword evidence="4 5" id="KW-0472">Membrane</keyword>
<feature type="domain" description="EamA" evidence="6">
    <location>
        <begin position="6"/>
        <end position="141"/>
    </location>
</feature>
<accession>A0ABD5Z5R6</accession>
<gene>
    <name evidence="7" type="ORF">ACFQJ9_13960</name>
</gene>
<evidence type="ECO:0000256" key="5">
    <source>
        <dbReference type="SAM" id="Phobius"/>
    </source>
</evidence>
<dbReference type="Proteomes" id="UP001596447">
    <property type="component" value="Unassembled WGS sequence"/>
</dbReference>